<comment type="caution">
    <text evidence="1">The sequence shown here is derived from an EMBL/GenBank/DDBJ whole genome shotgun (WGS) entry which is preliminary data.</text>
</comment>
<proteinExistence type="predicted"/>
<evidence type="ECO:0000313" key="2">
    <source>
        <dbReference type="Proteomes" id="UP001218788"/>
    </source>
</evidence>
<protein>
    <submittedName>
        <fullName evidence="1">Uncharacterized protein</fullName>
    </submittedName>
</protein>
<sequence>MSKIELPDNNYTVQVKQLIEDVYPKNNQIASVYGDAKTYFSTAGTQRAQIAQLQEQLKNAAKPKKKKASGGEDALKRQIKLAKAEYDNERQARIDRLVTVAQKIISLCEADSFDETQLLSSKFLGTLMLITRGPERNFAKLHQRLKPLYKAVLVLRLTDKILANDLSDHAYLRDVKDALLRFKGNKEWQEKWQVEVAIPMICCALLQDIGLQSPEAESILVGPDNDLNEFRVLDDATRTQLIKINFTGTMDYLKNGLGVPGYVGNDKAERTQFIHRHTAINEFMLALMKDAYLSKKGVGEILKIPQVYTSIILSTKPDFTKKNLPKGYILIEQLAKKGAINVELAKAFVQIVGYFPLGFGVTYIPRDERGIDRDRYECAIVTRLNPSHPAEPVCRPVTRNLTYISSGSDEVVKKSSNLFFPANRKKLMRIGRERLMEIMSLLSGNFSPDAVDDLIPSHWEPADYFSFKKNQNLWNKSR</sequence>
<keyword evidence="2" id="KW-1185">Reference proteome</keyword>
<accession>A0ABT5KXX4</accession>
<reference evidence="1 2" key="1">
    <citation type="submission" date="2022-10" db="EMBL/GenBank/DDBJ databases">
        <title>Alteromonas sp. chi3 Genome sequencing.</title>
        <authorList>
            <person name="Park S."/>
        </authorList>
    </citation>
    <scope>NUCLEOTIDE SEQUENCE [LARGE SCALE GENOMIC DNA]</scope>
    <source>
        <strain evidence="2">chi3</strain>
    </source>
</reference>
<evidence type="ECO:0000313" key="1">
    <source>
        <dbReference type="EMBL" id="MDC8829620.1"/>
    </source>
</evidence>
<organism evidence="1 2">
    <name type="scientific">Alteromonas gilva</name>
    <dbReference type="NCBI Taxonomy" id="2987522"/>
    <lineage>
        <taxon>Bacteria</taxon>
        <taxon>Pseudomonadati</taxon>
        <taxon>Pseudomonadota</taxon>
        <taxon>Gammaproteobacteria</taxon>
        <taxon>Alteromonadales</taxon>
        <taxon>Alteromonadaceae</taxon>
        <taxon>Alteromonas/Salinimonas group</taxon>
        <taxon>Alteromonas</taxon>
    </lineage>
</organism>
<dbReference type="EMBL" id="JAQQXP010000001">
    <property type="protein sequence ID" value="MDC8829620.1"/>
    <property type="molecule type" value="Genomic_DNA"/>
</dbReference>
<gene>
    <name evidence="1" type="ORF">OIK42_02480</name>
</gene>
<dbReference type="RefSeq" id="WP_273638089.1">
    <property type="nucleotide sequence ID" value="NZ_JAQQXP010000001.1"/>
</dbReference>
<dbReference type="Proteomes" id="UP001218788">
    <property type="component" value="Unassembled WGS sequence"/>
</dbReference>
<name>A0ABT5KXX4_9ALTE</name>